<comment type="similarity">
    <text evidence="1">Belongs to the bacterial ring-hydroxylating dioxygenase beta subunit family.</text>
</comment>
<comment type="caution">
    <text evidence="3">The sequence shown here is derived from an EMBL/GenBank/DDBJ whole genome shotgun (WGS) entry which is preliminary data.</text>
</comment>
<dbReference type="PANTHER" id="PTHR41534">
    <property type="entry name" value="BLR3401 PROTEIN"/>
    <property type="match status" value="1"/>
</dbReference>
<dbReference type="SUPFAM" id="SSF54427">
    <property type="entry name" value="NTF2-like"/>
    <property type="match status" value="1"/>
</dbReference>
<evidence type="ECO:0000256" key="1">
    <source>
        <dbReference type="ARBA" id="ARBA00009570"/>
    </source>
</evidence>
<keyword evidence="2" id="KW-0560">Oxidoreductase</keyword>
<accession>A0A1B7M049</accession>
<dbReference type="PANTHER" id="PTHR41534:SF1">
    <property type="entry name" value="BLR3401 PROTEIN"/>
    <property type="match status" value="1"/>
</dbReference>
<dbReference type="NCBIfam" id="TIGR03232">
    <property type="entry name" value="benzo_1_2_benB"/>
    <property type="match status" value="1"/>
</dbReference>
<name>A0A1B7M049_9MICC</name>
<reference evidence="3 4" key="1">
    <citation type="submission" date="2016-04" db="EMBL/GenBank/DDBJ databases">
        <title>First whole genome shotgun sequence of the bacterium Enteractinococcus sp. strain UASWS1574.</title>
        <authorList>
            <person name="Crovadore J."/>
            <person name="Chablais R."/>
            <person name="Lefort F."/>
        </authorList>
    </citation>
    <scope>NUCLEOTIDE SEQUENCE [LARGE SCALE GENOMIC DNA]</scope>
    <source>
        <strain evidence="3 4">UASWS1574</strain>
    </source>
</reference>
<keyword evidence="3" id="KW-0223">Dioxygenase</keyword>
<dbReference type="InterPro" id="IPR032710">
    <property type="entry name" value="NTF2-like_dom_sf"/>
</dbReference>
<dbReference type="GO" id="GO:0051213">
    <property type="term" value="F:dioxygenase activity"/>
    <property type="evidence" value="ECO:0007669"/>
    <property type="project" value="UniProtKB-KW"/>
</dbReference>
<evidence type="ECO:0000313" key="3">
    <source>
        <dbReference type="EMBL" id="OAV61256.1"/>
    </source>
</evidence>
<evidence type="ECO:0000256" key="2">
    <source>
        <dbReference type="ARBA" id="ARBA00023002"/>
    </source>
</evidence>
<evidence type="ECO:0000313" key="4">
    <source>
        <dbReference type="Proteomes" id="UP000078292"/>
    </source>
</evidence>
<dbReference type="InterPro" id="IPR017641">
    <property type="entry name" value="Benzo_1-2-diOase_ssu"/>
</dbReference>
<organism evidence="3 4">
    <name type="scientific">Enteractinococcus helveticum</name>
    <dbReference type="NCBI Taxonomy" id="1837282"/>
    <lineage>
        <taxon>Bacteria</taxon>
        <taxon>Bacillati</taxon>
        <taxon>Actinomycetota</taxon>
        <taxon>Actinomycetes</taxon>
        <taxon>Micrococcales</taxon>
        <taxon>Micrococcaceae</taxon>
    </lineage>
</organism>
<dbReference type="Proteomes" id="UP000078292">
    <property type="component" value="Unassembled WGS sequence"/>
</dbReference>
<gene>
    <name evidence="3" type="ORF">A6F49_09835</name>
</gene>
<dbReference type="InterPro" id="IPR000391">
    <property type="entry name" value="Rng_hydr_dOase-bsu"/>
</dbReference>
<proteinExistence type="inferred from homology"/>
<dbReference type="CDD" id="cd00667">
    <property type="entry name" value="ring_hydroxylating_dioxygenases_beta"/>
    <property type="match status" value="1"/>
</dbReference>
<dbReference type="Gene3D" id="3.10.450.50">
    <property type="match status" value="1"/>
</dbReference>
<sequence>MSETTIETTGAVVSLEEAETIRQFLYREARLLDDRDFDAWLECYRQDAPFWMPAWDVDETLTTDPQTEISLIYYPDRSGIEDRVFRIKTERSSATSIPEPRTGHNLTDIEFLSRDEQDPNLVKVRFNWFTLYYRYNTTTTYFGTSFYTIDLAGVTPLIAEKKVILKNDYIHHLIDVYMI</sequence>
<dbReference type="OrthoDB" id="3212009at2"/>
<dbReference type="EMBL" id="LXEY01000017">
    <property type="protein sequence ID" value="OAV61256.1"/>
    <property type="molecule type" value="Genomic_DNA"/>
</dbReference>
<dbReference type="STRING" id="1837282.A6F49_09835"/>
<protein>
    <submittedName>
        <fullName evidence="3">Benzoate 1,2-dioxygenase small subunit</fullName>
    </submittedName>
</protein>
<keyword evidence="4" id="KW-1185">Reference proteome</keyword>
<dbReference type="Pfam" id="PF00866">
    <property type="entry name" value="Ring_hydroxyl_B"/>
    <property type="match status" value="1"/>
</dbReference>
<dbReference type="GO" id="GO:0019380">
    <property type="term" value="P:3-phenylpropionate catabolic process"/>
    <property type="evidence" value="ECO:0007669"/>
    <property type="project" value="TreeGrafter"/>
</dbReference>
<dbReference type="AlphaFoldDB" id="A0A1B7M049"/>
<dbReference type="RefSeq" id="WP_043057707.1">
    <property type="nucleotide sequence ID" value="NZ_LXEY01000017.1"/>
</dbReference>